<dbReference type="Pfam" id="PF09397">
    <property type="entry name" value="FtsK_gamma"/>
    <property type="match status" value="1"/>
</dbReference>
<comment type="caution">
    <text evidence="3">The sequence shown here is derived from an EMBL/GenBank/DDBJ whole genome shotgun (WGS) entry which is preliminary data.</text>
</comment>
<sequence>MSITIDTKSLVEILTDLTLTATGHRGVHLRTTRGHYGDEPEETTLLVGTSTNGAVLGHTWTRCTGDLPPMIWPLMNCKVIIGALKSLAKNDKNHAVDVVLDGKTVTVVEAATLFDDGDRFEFQVAEIGAFPLAKIHRILSGEPLPIPRNDTGDDMPDTARTTWSPEHLAALLKIATRRARTLHLFRRHSNQIHLAQIGDNWVGAITPLSAWDHDDGDRPNTDVYVEAPEQLDLSWLRSYSGGAFAGDRDVEDDDPAEPTDSASAPEQPTLDDPGPDDAADASAPAKDDELDVEKLVAAGEDDLLRDAAQMVLATKFGSASMLQRRLRIGFAKATRLLDELSALGIVSAADGSKAREVLVDDAGMRAALEQRGDRGTP</sequence>
<evidence type="ECO:0000313" key="4">
    <source>
        <dbReference type="Proteomes" id="UP000004245"/>
    </source>
</evidence>
<feature type="region of interest" description="Disordered" evidence="1">
    <location>
        <begin position="244"/>
        <end position="290"/>
    </location>
</feature>
<dbReference type="HOGENOM" id="CLU_733363_0_0_11"/>
<proteinExistence type="predicted"/>
<dbReference type="SMART" id="SM00843">
    <property type="entry name" value="Ftsk_gamma"/>
    <property type="match status" value="1"/>
</dbReference>
<dbReference type="InterPro" id="IPR036388">
    <property type="entry name" value="WH-like_DNA-bd_sf"/>
</dbReference>
<dbReference type="SUPFAM" id="SSF46785">
    <property type="entry name" value="Winged helix' DNA-binding domain"/>
    <property type="match status" value="1"/>
</dbReference>
<evidence type="ECO:0000256" key="1">
    <source>
        <dbReference type="SAM" id="MobiDB-lite"/>
    </source>
</evidence>
<name>E9T0A3_RHOHA</name>
<dbReference type="PANTHER" id="PTHR22683:SF41">
    <property type="entry name" value="DNA TRANSLOCASE FTSK"/>
    <property type="match status" value="1"/>
</dbReference>
<dbReference type="PANTHER" id="PTHR22683">
    <property type="entry name" value="SPORULATION PROTEIN RELATED"/>
    <property type="match status" value="1"/>
</dbReference>
<dbReference type="Proteomes" id="UP000004245">
    <property type="component" value="Unassembled WGS sequence"/>
</dbReference>
<dbReference type="InterPro" id="IPR036390">
    <property type="entry name" value="WH_DNA-bd_sf"/>
</dbReference>
<dbReference type="InterPro" id="IPR050206">
    <property type="entry name" value="FtsK/SpoIIIE/SftA"/>
</dbReference>
<organism evidence="3 4">
    <name type="scientific">Prescottella equi ATCC 33707</name>
    <dbReference type="NCBI Taxonomy" id="525370"/>
    <lineage>
        <taxon>Bacteria</taxon>
        <taxon>Bacillati</taxon>
        <taxon>Actinomycetota</taxon>
        <taxon>Actinomycetes</taxon>
        <taxon>Mycobacteriales</taxon>
        <taxon>Nocardiaceae</taxon>
        <taxon>Prescottella</taxon>
    </lineage>
</organism>
<dbReference type="Gene3D" id="1.10.10.10">
    <property type="entry name" value="Winged helix-like DNA-binding domain superfamily/Winged helix DNA-binding domain"/>
    <property type="match status" value="1"/>
</dbReference>
<evidence type="ECO:0000313" key="3">
    <source>
        <dbReference type="EMBL" id="EGD24686.1"/>
    </source>
</evidence>
<feature type="domain" description="FtsK gamma" evidence="2">
    <location>
        <begin position="297"/>
        <end position="362"/>
    </location>
</feature>
<keyword evidence="4" id="KW-1185">Reference proteome</keyword>
<protein>
    <submittedName>
        <fullName evidence="3">Ftsk gamma domain protein</fullName>
    </submittedName>
</protein>
<evidence type="ECO:0000259" key="2">
    <source>
        <dbReference type="SMART" id="SM00843"/>
    </source>
</evidence>
<accession>E9T0A3</accession>
<dbReference type="EMBL" id="ADNW02000008">
    <property type="protein sequence ID" value="EGD24686.1"/>
    <property type="molecule type" value="Genomic_DNA"/>
</dbReference>
<reference evidence="3" key="1">
    <citation type="submission" date="2011-01" db="EMBL/GenBank/DDBJ databases">
        <authorList>
            <person name="Muzny D."/>
            <person name="Qin X."/>
            <person name="Buhay C."/>
            <person name="Dugan-Rocha S."/>
            <person name="Ding Y."/>
            <person name="Chen G."/>
            <person name="Hawes A."/>
            <person name="Holder M."/>
            <person name="Jhangiani S."/>
            <person name="Johnson A."/>
            <person name="Khan Z."/>
            <person name="Li Z."/>
            <person name="Liu W."/>
            <person name="Liu X."/>
            <person name="Perez L."/>
            <person name="Shen H."/>
            <person name="Wang Q."/>
            <person name="Watt J."/>
            <person name="Xi L."/>
            <person name="Xin Y."/>
            <person name="Zhou J."/>
            <person name="Deng J."/>
            <person name="Jiang H."/>
            <person name="Liu Y."/>
            <person name="Qu J."/>
            <person name="Song X.-Z."/>
            <person name="Zhang L."/>
            <person name="Villasana D."/>
            <person name="Johnson A."/>
            <person name="Liu J."/>
            <person name="Liyanage D."/>
            <person name="Lorensuhewa L."/>
            <person name="Robinson T."/>
            <person name="Song A."/>
            <person name="Song B.-B."/>
            <person name="Dinh H."/>
            <person name="Thornton R."/>
            <person name="Coyle M."/>
            <person name="Francisco L."/>
            <person name="Jackson L."/>
            <person name="Javaid M."/>
            <person name="Korchina V."/>
            <person name="Kovar C."/>
            <person name="Mata R."/>
            <person name="Mathew T."/>
            <person name="Ngo R."/>
            <person name="Nguyen L."/>
            <person name="Nguyen N."/>
            <person name="Okwuonu G."/>
            <person name="Ongeri F."/>
            <person name="Pham C."/>
            <person name="Simmons D."/>
            <person name="Wilczek-Boney K."/>
            <person name="Hale W."/>
            <person name="Jakkamsetti A."/>
            <person name="Pham P."/>
            <person name="Ruth R."/>
            <person name="San Lucas F."/>
            <person name="Warren J."/>
            <person name="Zhang J."/>
            <person name="Zhao Z."/>
            <person name="Zhou C."/>
            <person name="Zhu D."/>
            <person name="Lee S."/>
            <person name="Bess C."/>
            <person name="Blankenburg K."/>
            <person name="Forbes L."/>
            <person name="Fu Q."/>
            <person name="Gubbala S."/>
            <person name="Hirani K."/>
            <person name="Jayaseelan J.C."/>
            <person name="Lara F."/>
            <person name="Munidasa M."/>
            <person name="Palculict T."/>
            <person name="Patil S."/>
            <person name="Pu L.-L."/>
            <person name="Saada N."/>
            <person name="Tang L."/>
            <person name="Weissenberger G."/>
            <person name="Zhu Y."/>
            <person name="Hemphill L."/>
            <person name="Shang Y."/>
            <person name="Youmans B."/>
            <person name="Ayvaz T."/>
            <person name="Ross M."/>
            <person name="Santibanez J."/>
            <person name="Aqrawi P."/>
            <person name="Gross S."/>
            <person name="Joshi V."/>
            <person name="Fowler G."/>
            <person name="Nazareth L."/>
            <person name="Reid J."/>
            <person name="Worley K."/>
            <person name="Petrosino J."/>
            <person name="Highlander S."/>
            <person name="Gibbs R."/>
        </authorList>
    </citation>
    <scope>NUCLEOTIDE SEQUENCE [LARGE SCALE GENOMIC DNA]</scope>
    <source>
        <strain evidence="3">ATCC 33707</strain>
    </source>
</reference>
<dbReference type="InterPro" id="IPR018541">
    <property type="entry name" value="Ftsk_gamma"/>
</dbReference>
<dbReference type="RefSeq" id="WP_005513058.1">
    <property type="nucleotide sequence ID" value="NZ_CM001149.1"/>
</dbReference>
<gene>
    <name evidence="3" type="ORF">HMPREF0724_11804</name>
</gene>
<dbReference type="AlphaFoldDB" id="E9T0A3"/>